<accession>A0AAD7X5L8</accession>
<reference evidence="1" key="1">
    <citation type="submission" date="2022-11" db="EMBL/GenBank/DDBJ databases">
        <title>Genome Sequence of Cubamyces cubensis.</title>
        <authorList>
            <person name="Buettner E."/>
        </authorList>
    </citation>
    <scope>NUCLEOTIDE SEQUENCE</scope>
    <source>
        <strain evidence="1">MPL-01</strain>
    </source>
</reference>
<name>A0AAD7X5L8_9APHY</name>
<evidence type="ECO:0000313" key="2">
    <source>
        <dbReference type="Proteomes" id="UP001215151"/>
    </source>
</evidence>
<dbReference type="Proteomes" id="UP001215151">
    <property type="component" value="Unassembled WGS sequence"/>
</dbReference>
<sequence>MSLRVEYPAICSPFWRAPIGRSVFRSNGPLRCGVVESYKLLRDAVPDQWLLVLNRIYAYMSGSASDEASPSSPQADTRMDYHLRLVLVLRPRLQLSGRRDQHHRKAMAPKWRVGVIVVAFPILLRIGVHARPAGAASSRRTAVCSSEHTVPLALRRYRISDAVRTSRDVLDSDILGRAYHTSLNSDYIEPADICLLDLEDDALKAYCWSLKACIITKHLDRPLHVPEVLGQLLASYGEELGHERPLRAAES</sequence>
<evidence type="ECO:0000313" key="1">
    <source>
        <dbReference type="EMBL" id="KAJ8456321.1"/>
    </source>
</evidence>
<protein>
    <submittedName>
        <fullName evidence="1">Uncharacterized protein</fullName>
    </submittedName>
</protein>
<dbReference type="AlphaFoldDB" id="A0AAD7X5L8"/>
<comment type="caution">
    <text evidence="1">The sequence shown here is derived from an EMBL/GenBank/DDBJ whole genome shotgun (WGS) entry which is preliminary data.</text>
</comment>
<dbReference type="EMBL" id="JAPEVG010000700">
    <property type="protein sequence ID" value="KAJ8456321.1"/>
    <property type="molecule type" value="Genomic_DNA"/>
</dbReference>
<organism evidence="1 2">
    <name type="scientific">Trametes cubensis</name>
    <dbReference type="NCBI Taxonomy" id="1111947"/>
    <lineage>
        <taxon>Eukaryota</taxon>
        <taxon>Fungi</taxon>
        <taxon>Dikarya</taxon>
        <taxon>Basidiomycota</taxon>
        <taxon>Agaricomycotina</taxon>
        <taxon>Agaricomycetes</taxon>
        <taxon>Polyporales</taxon>
        <taxon>Polyporaceae</taxon>
        <taxon>Trametes</taxon>
    </lineage>
</organism>
<gene>
    <name evidence="1" type="ORF">ONZ51_g12195</name>
</gene>
<keyword evidence="2" id="KW-1185">Reference proteome</keyword>
<proteinExistence type="predicted"/>